<dbReference type="AlphaFoldDB" id="A0A316ASW4"/>
<organism evidence="1 2">
    <name type="scientific">Dyadobacter jejuensis</name>
    <dbReference type="NCBI Taxonomy" id="1082580"/>
    <lineage>
        <taxon>Bacteria</taxon>
        <taxon>Pseudomonadati</taxon>
        <taxon>Bacteroidota</taxon>
        <taxon>Cytophagia</taxon>
        <taxon>Cytophagales</taxon>
        <taxon>Spirosomataceae</taxon>
        <taxon>Dyadobacter</taxon>
    </lineage>
</organism>
<sequence length="80" mass="9350">MIWQVKGRAAQAYGFTYDYLDRLTTSRYTNYTAAGGIDPVDYYGESLNFESCATPGVGKRYFDHSQWYGERLQQIHEFHH</sequence>
<evidence type="ECO:0000313" key="2">
    <source>
        <dbReference type="Proteomes" id="UP000245880"/>
    </source>
</evidence>
<protein>
    <recommendedName>
        <fullName evidence="3">YD repeat-containing protein</fullName>
    </recommendedName>
</protein>
<keyword evidence="2" id="KW-1185">Reference proteome</keyword>
<dbReference type="OrthoDB" id="9850102at2"/>
<name>A0A316ASW4_9BACT</name>
<comment type="caution">
    <text evidence="1">The sequence shown here is derived from an EMBL/GenBank/DDBJ whole genome shotgun (WGS) entry which is preliminary data.</text>
</comment>
<dbReference type="RefSeq" id="WP_109671874.1">
    <property type="nucleotide sequence ID" value="NZ_QGDT01000001.1"/>
</dbReference>
<dbReference type="Proteomes" id="UP000245880">
    <property type="component" value="Unassembled WGS sequence"/>
</dbReference>
<gene>
    <name evidence="1" type="ORF">CLV98_10184</name>
</gene>
<evidence type="ECO:0008006" key="3">
    <source>
        <dbReference type="Google" id="ProtNLM"/>
    </source>
</evidence>
<reference evidence="1 2" key="1">
    <citation type="submission" date="2018-03" db="EMBL/GenBank/DDBJ databases">
        <title>Genomic Encyclopedia of Archaeal and Bacterial Type Strains, Phase II (KMG-II): from individual species to whole genera.</title>
        <authorList>
            <person name="Goeker M."/>
        </authorList>
    </citation>
    <scope>NUCLEOTIDE SEQUENCE [LARGE SCALE GENOMIC DNA]</scope>
    <source>
        <strain evidence="1 2">DSM 100346</strain>
    </source>
</reference>
<accession>A0A316ASW4</accession>
<dbReference type="EMBL" id="QGDT01000001">
    <property type="protein sequence ID" value="PWJ59910.1"/>
    <property type="molecule type" value="Genomic_DNA"/>
</dbReference>
<proteinExistence type="predicted"/>
<evidence type="ECO:0000313" key="1">
    <source>
        <dbReference type="EMBL" id="PWJ59910.1"/>
    </source>
</evidence>